<accession>A0A6J8EV83</accession>
<dbReference type="GO" id="GO:0048332">
    <property type="term" value="P:mesoderm morphogenesis"/>
    <property type="evidence" value="ECO:0007669"/>
    <property type="project" value="TreeGrafter"/>
</dbReference>
<sequence length="1016" mass="115545">MIVGRFTRGELKLTVDDEESDDTLEHQIFKVVNSSEYKGNEIEGLKLKATNTERSSVIVQLKSNGGNVKFIVENGIVNGDLTRFIRNLLDNENIKMHMSLEKKYNLSVILRSKNQQRRLSSGPLTSKGNLGKDKMRILKANRELLEEEYDPMPLLKAVFEGNVNKYKSVDNLSPKYVAVFKKELSEINKNPDRRERVKQFLSIAEDKIDAETLWELIEDTANAFSVTKMKDDLEDLNPGNQGIAKIRIIKANRELLEEEYDPMPLLKAVFEGNVNKYKSVDNLSPKHVDVFKKELSEINKNPDRRKIVKQFLSIAEDKIDAETLWELIEDTANAISVKKMTDDLKALNPGQENITFSVDSVEEGRVFEGKYEVWITEEDVKSPLQSAIRLEERKKKEKELNEQVEFWKDVRRVTLPSLDKLNAELRNANEKIKLARTARNLTVSATLVTGILFSVFTAGVSMAAALGAAAVTGGAAGITLLVETYVEKDVLKKSQEGIDKDKKATMTLISRVRAYRGTESIPFVEHLYTVPLNVIEGLARDPLTKFISSFVDTESASLLRAIETLTEFRKKLEKELQETKSDGISNSCKRMKFQVVLVAVVLVAVVAGKKGCKYDKGQWGPCDQLTNEMKRTLTLKEAKEGCEATMEQTRECKQKKANCKYTKGSWGECDTTTNMRSRSMTLRRGDPECSQTSTQTISCEKYDQMYKLKDEKKKARELMKAEKRLIKDMQKKLKGLHKMGCSFNEEVSECNQETQKVRKTFTLVSGDVNTCIMDPVEISCSMQDKFNKIKQRKEQLKSERKNKKGKNKKGKNKKERKRNHKREGNQGKCKYEVGPWSECDITTDTIKMTMTLKSGETKECPSTKILSKKCKKPCKYTTGKYGPCVNGITERVDKLKKKSRDICEPVRTLTKKCRGRNKIKKIKGECIYDKGSWENCDPVTNKRAKVKLLKSGNPKKCKAEKKVYRSCVRANGQDRCFFGVWGDWSDCQNGVQKKQRQVVQGGVDCQKRAVKTRPCS</sequence>
<evidence type="ECO:0000313" key="9">
    <source>
        <dbReference type="EMBL" id="CAC5424549.1"/>
    </source>
</evidence>
<feature type="region of interest" description="Disordered" evidence="7">
    <location>
        <begin position="791"/>
        <end position="828"/>
    </location>
</feature>
<evidence type="ECO:0000256" key="5">
    <source>
        <dbReference type="ARBA" id="ARBA00023157"/>
    </source>
</evidence>
<dbReference type="InterPro" id="IPR036383">
    <property type="entry name" value="TSP1_rpt_sf"/>
</dbReference>
<dbReference type="SUPFAM" id="SSF82895">
    <property type="entry name" value="TSP-1 type 1 repeat"/>
    <property type="match status" value="1"/>
</dbReference>
<keyword evidence="5" id="KW-1015">Disulfide bond</keyword>
<protein>
    <submittedName>
        <fullName evidence="9">PTN</fullName>
    </submittedName>
</protein>
<evidence type="ECO:0000256" key="2">
    <source>
        <dbReference type="ARBA" id="ARBA00005403"/>
    </source>
</evidence>
<reference evidence="9 10" key="1">
    <citation type="submission" date="2020-06" db="EMBL/GenBank/DDBJ databases">
        <authorList>
            <person name="Li R."/>
            <person name="Bekaert M."/>
        </authorList>
    </citation>
    <scope>NUCLEOTIDE SEQUENCE [LARGE SCALE GENOMIC DNA]</scope>
    <source>
        <strain evidence="10">wild</strain>
    </source>
</reference>
<dbReference type="InterPro" id="IPR020091">
    <property type="entry name" value="PTN/MK_diS_sf"/>
</dbReference>
<keyword evidence="6" id="KW-0175">Coiled coil</keyword>
<name>A0A6J8EV83_MYTCO</name>
<dbReference type="OrthoDB" id="10024128at2759"/>
<evidence type="ECO:0000256" key="7">
    <source>
        <dbReference type="SAM" id="MobiDB-lite"/>
    </source>
</evidence>
<dbReference type="Gene3D" id="2.30.90.10">
    <property type="entry name" value="Heparin-binding Growth Factor, Midkine, Chain A- C-terminal Domain"/>
    <property type="match status" value="5"/>
</dbReference>
<evidence type="ECO:0000313" key="10">
    <source>
        <dbReference type="Proteomes" id="UP000507470"/>
    </source>
</evidence>
<dbReference type="InterPro" id="IPR038130">
    <property type="entry name" value="PTN/MK_C_dom_sf"/>
</dbReference>
<dbReference type="PANTHER" id="PTHR21050">
    <property type="entry name" value="MIDKINE AND PLEIOTROPHIN 1, ISOFORM A-RELATED"/>
    <property type="match status" value="1"/>
</dbReference>
<evidence type="ECO:0000256" key="1">
    <source>
        <dbReference type="ARBA" id="ARBA00004613"/>
    </source>
</evidence>
<evidence type="ECO:0000256" key="4">
    <source>
        <dbReference type="ARBA" id="ARBA00022729"/>
    </source>
</evidence>
<dbReference type="Pfam" id="PF01091">
    <property type="entry name" value="PTN_MK_C"/>
    <property type="match status" value="3"/>
</dbReference>
<evidence type="ECO:0000256" key="6">
    <source>
        <dbReference type="SAM" id="Coils"/>
    </source>
</evidence>
<dbReference type="InterPro" id="IPR020090">
    <property type="entry name" value="PTN/MK_C_dom"/>
</dbReference>
<feature type="compositionally biased region" description="Basic residues" evidence="7">
    <location>
        <begin position="800"/>
        <end position="821"/>
    </location>
</feature>
<proteinExistence type="inferred from homology"/>
<keyword evidence="3" id="KW-0964">Secreted</keyword>
<dbReference type="PANTHER" id="PTHR21050:SF1">
    <property type="entry name" value="MIDKINE AND PLEIOTROPHIN 1, ISOFORM A-RELATED"/>
    <property type="match status" value="1"/>
</dbReference>
<comment type="similarity">
    <text evidence="2">Belongs to the pleiotrophin family.</text>
</comment>
<organism evidence="9 10">
    <name type="scientific">Mytilus coruscus</name>
    <name type="common">Sea mussel</name>
    <dbReference type="NCBI Taxonomy" id="42192"/>
    <lineage>
        <taxon>Eukaryota</taxon>
        <taxon>Metazoa</taxon>
        <taxon>Spiralia</taxon>
        <taxon>Lophotrochozoa</taxon>
        <taxon>Mollusca</taxon>
        <taxon>Bivalvia</taxon>
        <taxon>Autobranchia</taxon>
        <taxon>Pteriomorphia</taxon>
        <taxon>Mytilida</taxon>
        <taxon>Mytiloidea</taxon>
        <taxon>Mytilidae</taxon>
        <taxon>Mytilinae</taxon>
        <taxon>Mytilus</taxon>
    </lineage>
</organism>
<keyword evidence="10" id="KW-1185">Reference proteome</keyword>
<feature type="domain" description="Pleiotrophin/Midkine C-terminal" evidence="8">
    <location>
        <begin position="827"/>
        <end position="872"/>
    </location>
</feature>
<dbReference type="PROSITE" id="PS50092">
    <property type="entry name" value="TSP1"/>
    <property type="match status" value="1"/>
</dbReference>
<dbReference type="InterPro" id="IPR000884">
    <property type="entry name" value="TSP1_rpt"/>
</dbReference>
<feature type="domain" description="Pleiotrophin/Midkine C-terminal" evidence="8">
    <location>
        <begin position="656"/>
        <end position="715"/>
    </location>
</feature>
<keyword evidence="4" id="KW-0732">Signal</keyword>
<dbReference type="GO" id="GO:0005576">
    <property type="term" value="C:extracellular region"/>
    <property type="evidence" value="ECO:0007669"/>
    <property type="project" value="UniProtKB-SubCell"/>
</dbReference>
<dbReference type="Proteomes" id="UP000507470">
    <property type="component" value="Unassembled WGS sequence"/>
</dbReference>
<feature type="coiled-coil region" evidence="6">
    <location>
        <begin position="390"/>
        <end position="438"/>
    </location>
</feature>
<dbReference type="GO" id="GO:0008201">
    <property type="term" value="F:heparin binding"/>
    <property type="evidence" value="ECO:0007669"/>
    <property type="project" value="TreeGrafter"/>
</dbReference>
<dbReference type="GO" id="GO:0008083">
    <property type="term" value="F:growth factor activity"/>
    <property type="evidence" value="ECO:0007669"/>
    <property type="project" value="InterPro"/>
</dbReference>
<comment type="subcellular location">
    <subcellularLocation>
        <location evidence="1">Secreted</location>
    </subcellularLocation>
</comment>
<dbReference type="AlphaFoldDB" id="A0A6J8EV83"/>
<dbReference type="EMBL" id="CACVKT020010046">
    <property type="protein sequence ID" value="CAC5424549.1"/>
    <property type="molecule type" value="Genomic_DNA"/>
</dbReference>
<dbReference type="SUPFAM" id="SSF57288">
    <property type="entry name" value="Midkine"/>
    <property type="match status" value="1"/>
</dbReference>
<feature type="coiled-coil region" evidence="6">
    <location>
        <begin position="705"/>
        <end position="739"/>
    </location>
</feature>
<evidence type="ECO:0000259" key="8">
    <source>
        <dbReference type="Pfam" id="PF01091"/>
    </source>
</evidence>
<dbReference type="FunFam" id="2.30.90.10:FF:000001">
    <property type="entry name" value="Pleiotrophin"/>
    <property type="match status" value="1"/>
</dbReference>
<evidence type="ECO:0000256" key="3">
    <source>
        <dbReference type="ARBA" id="ARBA00022525"/>
    </source>
</evidence>
<feature type="domain" description="Pleiotrophin/Midkine C-terminal" evidence="8">
    <location>
        <begin position="923"/>
        <end position="969"/>
    </location>
</feature>
<gene>
    <name evidence="9" type="ORF">MCOR_56443</name>
</gene>